<dbReference type="EMBL" id="CP049838">
    <property type="protein sequence ID" value="QJT04662.1"/>
    <property type="molecule type" value="Genomic_DNA"/>
</dbReference>
<dbReference type="SUPFAM" id="SSF52540">
    <property type="entry name" value="P-loop containing nucleoside triphosphate hydrolases"/>
    <property type="match status" value="1"/>
</dbReference>
<proteinExistence type="predicted"/>
<feature type="domain" description="Orc1-like AAA ATPase" evidence="1">
    <location>
        <begin position="192"/>
        <end position="282"/>
    </location>
</feature>
<gene>
    <name evidence="2" type="ORF">G9272_33780</name>
</gene>
<reference evidence="2" key="1">
    <citation type="submission" date="2020-03" db="EMBL/GenBank/DDBJ databases">
        <title>Molecular networking-based the target discovery of potent antiproliferative macrolactams: 5/6/7/16 polycyclic ansamycins and glycosylated trienomycin from Streptomyces cacaoi subsp. asoensis.</title>
        <authorList>
            <person name="Liu L.-L."/>
        </authorList>
    </citation>
    <scope>NUCLEOTIDE SEQUENCE [LARGE SCALE GENOMIC DNA]</scope>
    <source>
        <strain evidence="2">H2S5</strain>
    </source>
</reference>
<keyword evidence="3" id="KW-1185">Reference proteome</keyword>
<organism evidence="2 3">
    <name type="scientific">Streptomyces asoensis</name>
    <dbReference type="NCBI Taxonomy" id="249586"/>
    <lineage>
        <taxon>Bacteria</taxon>
        <taxon>Bacillati</taxon>
        <taxon>Actinomycetota</taxon>
        <taxon>Actinomycetes</taxon>
        <taxon>Kitasatosporales</taxon>
        <taxon>Streptomycetaceae</taxon>
        <taxon>Streptomyces</taxon>
    </lineage>
</organism>
<dbReference type="InterPro" id="IPR027417">
    <property type="entry name" value="P-loop_NTPase"/>
</dbReference>
<dbReference type="Gene3D" id="1.25.40.10">
    <property type="entry name" value="Tetratricopeptide repeat domain"/>
    <property type="match status" value="1"/>
</dbReference>
<dbReference type="PANTHER" id="PTHR46082">
    <property type="entry name" value="ATP/GTP-BINDING PROTEIN-RELATED"/>
    <property type="match status" value="1"/>
</dbReference>
<dbReference type="AlphaFoldDB" id="A0A6M4WXL7"/>
<evidence type="ECO:0000313" key="3">
    <source>
        <dbReference type="Proteomes" id="UP000502665"/>
    </source>
</evidence>
<name>A0A6M4WXL7_9ACTN</name>
<dbReference type="Pfam" id="PF13424">
    <property type="entry name" value="TPR_12"/>
    <property type="match status" value="1"/>
</dbReference>
<protein>
    <submittedName>
        <fullName evidence="2">ATP-binding protein</fullName>
    </submittedName>
</protein>
<dbReference type="InterPro" id="IPR011990">
    <property type="entry name" value="TPR-like_helical_dom_sf"/>
</dbReference>
<accession>A0A6M4WXL7</accession>
<evidence type="ECO:0000259" key="1">
    <source>
        <dbReference type="Pfam" id="PF13191"/>
    </source>
</evidence>
<dbReference type="SUPFAM" id="SSF48452">
    <property type="entry name" value="TPR-like"/>
    <property type="match status" value="2"/>
</dbReference>
<dbReference type="RefSeq" id="WP_171399989.1">
    <property type="nucleotide sequence ID" value="NZ_CP049838.1"/>
</dbReference>
<evidence type="ECO:0000313" key="2">
    <source>
        <dbReference type="EMBL" id="QJT04662.1"/>
    </source>
</evidence>
<dbReference type="InterPro" id="IPR041664">
    <property type="entry name" value="AAA_16"/>
</dbReference>
<sequence length="767" mass="82735">MGGSASKLIDIPDSVPDGPLRDWLTWLQELRRRANTPSLTEISKMTLARNQPVSESTVRRLLRGKCLSDGSAYAVAYVLAAMDTRPVPGKPSDDWEAFGRELIRRFGAATSGAADASVEASPYEASRDRFPTFQRGEADAGSPMWHQASEAISASRARHTPFEDVSTAEVLYAAEKVKAAPGTSNLREASRCLGREKELAWLTRTLTGRQDGVGPPTVVVTGLGGIGKTTLASEYARRHILKYSLVWWVNAASPEEIETSLTRLTSRLALGQLDAAGRTAQVNWAMQWLTWHSDWLLLYDNVDDPDHLNLYIGALVRGSHLATSRRTTGWADNTRTLLLDVLRPGDAALLLRSLVCEGTTPTPRQDADLRALTADLGNLPLALRQAGAYLAQNRGIKVQDYRRRLESKLDKKAHGDSAERTIARIYDVTLGTLEDVNPLAVEVLHTAAWLAPDEIPHTLLTPPGADPHDTAEAVGTLAAYSMLTDTGTHVSVHRLVQTVLRTSHTTSGDTQPPPCPPGRLRAEQAVLHDLIPLPGQDSIPAAHLDALTPHLVALAATTPPGHCNSTLATAYDIAACLLSLRGHDARTIPLLEATVAQHRQDLGDTDPDTLGSRNNLACAYRDAGDLTRAISLLEATLLQWEEALGDTHPHTLGSRDILAGAYQEAGDLGKAIPLFEATLAQREQVLGNTHPHTLTSRYNLAGVYQDAGDLGKAISLFEATHAQCEQVLGDTHPHTLDSLRSLVAAYLAAGSLDKALPLLPSLLAPSE</sequence>
<dbReference type="Pfam" id="PF13191">
    <property type="entry name" value="AAA_16"/>
    <property type="match status" value="1"/>
</dbReference>
<dbReference type="Proteomes" id="UP000502665">
    <property type="component" value="Chromosome"/>
</dbReference>
<dbReference type="Gene3D" id="3.40.50.300">
    <property type="entry name" value="P-loop containing nucleotide triphosphate hydrolases"/>
    <property type="match status" value="1"/>
</dbReference>
<dbReference type="PANTHER" id="PTHR46082:SF6">
    <property type="entry name" value="AAA+ ATPASE DOMAIN-CONTAINING PROTEIN-RELATED"/>
    <property type="match status" value="1"/>
</dbReference>
<dbReference type="InterPro" id="IPR053137">
    <property type="entry name" value="NLR-like"/>
</dbReference>
<keyword evidence="2" id="KW-0547">Nucleotide-binding</keyword>
<dbReference type="Pfam" id="PF13374">
    <property type="entry name" value="TPR_10"/>
    <property type="match status" value="1"/>
</dbReference>
<dbReference type="PRINTS" id="PR00364">
    <property type="entry name" value="DISEASERSIST"/>
</dbReference>
<dbReference type="GO" id="GO:0005524">
    <property type="term" value="F:ATP binding"/>
    <property type="evidence" value="ECO:0007669"/>
    <property type="project" value="UniProtKB-KW"/>
</dbReference>
<keyword evidence="2" id="KW-0067">ATP-binding</keyword>